<dbReference type="AlphaFoldDB" id="A0A420EIA5"/>
<comment type="caution">
    <text evidence="2">The sequence shown here is derived from an EMBL/GenBank/DDBJ whole genome shotgun (WGS) entry which is preliminary data.</text>
</comment>
<gene>
    <name evidence="2" type="ORF">DBZ36_08205</name>
</gene>
<dbReference type="Proteomes" id="UP000286482">
    <property type="component" value="Unassembled WGS sequence"/>
</dbReference>
<dbReference type="OrthoDB" id="5368544at2"/>
<sequence length="136" mass="13971">MKKLVLALSLVLSSSFAFAGPVVIGNPGGADALSAAEAKKLFLGKLKKLPNGASPEVIEYEDGNPLRAAFHDAVTGKSESQLQAYWAKLVFTGKANPPNTVGSAAAAISQVSSNPAAVAYVDEADVTGDVKVLFKP</sequence>
<accession>A0A420EIA5</accession>
<feature type="signal peptide" evidence="1">
    <location>
        <begin position="1"/>
        <end position="19"/>
    </location>
</feature>
<name>A0A420EIA5_9ALTE</name>
<dbReference type="RefSeq" id="WP_120354414.1">
    <property type="nucleotide sequence ID" value="NZ_RAQO01000004.1"/>
</dbReference>
<keyword evidence="3" id="KW-1185">Reference proteome</keyword>
<evidence type="ECO:0000313" key="2">
    <source>
        <dbReference type="EMBL" id="RKF20410.1"/>
    </source>
</evidence>
<keyword evidence="1" id="KW-0732">Signal</keyword>
<feature type="chain" id="PRO_5019221715" evidence="1">
    <location>
        <begin position="20"/>
        <end position="136"/>
    </location>
</feature>
<dbReference type="SUPFAM" id="SSF53850">
    <property type="entry name" value="Periplasmic binding protein-like II"/>
    <property type="match status" value="1"/>
</dbReference>
<evidence type="ECO:0000313" key="3">
    <source>
        <dbReference type="Proteomes" id="UP000286482"/>
    </source>
</evidence>
<dbReference type="EMBL" id="RAQO01000004">
    <property type="protein sequence ID" value="RKF20410.1"/>
    <property type="molecule type" value="Genomic_DNA"/>
</dbReference>
<protein>
    <submittedName>
        <fullName evidence="2">Phosphate ABC transporter substrate-binding protein</fullName>
    </submittedName>
</protein>
<proteinExistence type="predicted"/>
<organism evidence="2 3">
    <name type="scientific">Alginatibacterium sediminis</name>
    <dbReference type="NCBI Taxonomy" id="2164068"/>
    <lineage>
        <taxon>Bacteria</taxon>
        <taxon>Pseudomonadati</taxon>
        <taxon>Pseudomonadota</taxon>
        <taxon>Gammaproteobacteria</taxon>
        <taxon>Alteromonadales</taxon>
        <taxon>Alteromonadaceae</taxon>
        <taxon>Alginatibacterium</taxon>
    </lineage>
</organism>
<reference evidence="2 3" key="1">
    <citation type="submission" date="2018-09" db="EMBL/GenBank/DDBJ databases">
        <authorList>
            <person name="Wang Z."/>
        </authorList>
    </citation>
    <scope>NUCLEOTIDE SEQUENCE [LARGE SCALE GENOMIC DNA]</scope>
    <source>
        <strain evidence="2 3">ALS 81</strain>
    </source>
</reference>
<dbReference type="Gene3D" id="3.40.190.10">
    <property type="entry name" value="Periplasmic binding protein-like II"/>
    <property type="match status" value="1"/>
</dbReference>
<evidence type="ECO:0000256" key="1">
    <source>
        <dbReference type="SAM" id="SignalP"/>
    </source>
</evidence>